<sequence length="135" mass="15870">MEVYLHDDPEFITESHHQMLWSLLGSKEDAHDSMVYSYRHGFSDISRTRLIFPIRDLDLSKYAKKQEWPVILTYMSNHYGGLGGAAYLLFYGRVKSETETKSAEMSRTDIEKDFYEWLQACSKHLMLIRVRALLL</sequence>
<accession>A0AAU9SR40</accession>
<name>A0AAU9SR40_THLAR</name>
<reference evidence="1 2" key="1">
    <citation type="submission" date="2022-03" db="EMBL/GenBank/DDBJ databases">
        <authorList>
            <person name="Nunn A."/>
            <person name="Chopra R."/>
            <person name="Nunn A."/>
            <person name="Contreras Garrido A."/>
        </authorList>
    </citation>
    <scope>NUCLEOTIDE SEQUENCE [LARGE SCALE GENOMIC DNA]</scope>
</reference>
<dbReference type="Gene3D" id="3.30.70.80">
    <property type="entry name" value="Peptidase S8 propeptide/proteinase inhibitor I9"/>
    <property type="match status" value="1"/>
</dbReference>
<evidence type="ECO:0000313" key="2">
    <source>
        <dbReference type="Proteomes" id="UP000836841"/>
    </source>
</evidence>
<evidence type="ECO:0000313" key="1">
    <source>
        <dbReference type="EMBL" id="CAH2071129.1"/>
    </source>
</evidence>
<proteinExistence type="predicted"/>
<dbReference type="AlphaFoldDB" id="A0AAU9SR40"/>
<keyword evidence="2" id="KW-1185">Reference proteome</keyword>
<protein>
    <submittedName>
        <fullName evidence="1">Uncharacterized protein</fullName>
    </submittedName>
</protein>
<dbReference type="EMBL" id="OU466862">
    <property type="protein sequence ID" value="CAH2071129.1"/>
    <property type="molecule type" value="Genomic_DNA"/>
</dbReference>
<gene>
    <name evidence="1" type="ORF">TAV2_LOCUS21917</name>
</gene>
<organism evidence="1 2">
    <name type="scientific">Thlaspi arvense</name>
    <name type="common">Field penny-cress</name>
    <dbReference type="NCBI Taxonomy" id="13288"/>
    <lineage>
        <taxon>Eukaryota</taxon>
        <taxon>Viridiplantae</taxon>
        <taxon>Streptophyta</taxon>
        <taxon>Embryophyta</taxon>
        <taxon>Tracheophyta</taxon>
        <taxon>Spermatophyta</taxon>
        <taxon>Magnoliopsida</taxon>
        <taxon>eudicotyledons</taxon>
        <taxon>Gunneridae</taxon>
        <taxon>Pentapetalae</taxon>
        <taxon>rosids</taxon>
        <taxon>malvids</taxon>
        <taxon>Brassicales</taxon>
        <taxon>Brassicaceae</taxon>
        <taxon>Thlaspideae</taxon>
        <taxon>Thlaspi</taxon>
    </lineage>
</organism>
<dbReference type="Proteomes" id="UP000836841">
    <property type="component" value="Chromosome 6"/>
</dbReference>
<dbReference type="InterPro" id="IPR037045">
    <property type="entry name" value="S8pro/Inhibitor_I9_sf"/>
</dbReference>